<dbReference type="PROSITE" id="PS50889">
    <property type="entry name" value="S4"/>
    <property type="match status" value="1"/>
</dbReference>
<feature type="active site" evidence="3">
    <location>
        <position position="139"/>
    </location>
</feature>
<dbReference type="KEGG" id="hli:HLI_04870"/>
<dbReference type="CDD" id="cd02869">
    <property type="entry name" value="PseudoU_synth_RluA_like"/>
    <property type="match status" value="1"/>
</dbReference>
<accession>A0A410MAB4</accession>
<dbReference type="InterPro" id="IPR020103">
    <property type="entry name" value="PsdUridine_synth_cat_dom_sf"/>
</dbReference>
<dbReference type="InterPro" id="IPR050188">
    <property type="entry name" value="RluA_PseudoU_synthase"/>
</dbReference>
<organism evidence="7 8">
    <name type="scientific">Halobacillus litoralis</name>
    <dbReference type="NCBI Taxonomy" id="45668"/>
    <lineage>
        <taxon>Bacteria</taxon>
        <taxon>Bacillati</taxon>
        <taxon>Bacillota</taxon>
        <taxon>Bacilli</taxon>
        <taxon>Bacillales</taxon>
        <taxon>Bacillaceae</taxon>
        <taxon>Halobacillus</taxon>
    </lineage>
</organism>
<protein>
    <recommendedName>
        <fullName evidence="5">Pseudouridine synthase</fullName>
        <ecNumber evidence="5">5.4.99.-</ecNumber>
    </recommendedName>
</protein>
<gene>
    <name evidence="7" type="ORF">HLI_04870</name>
</gene>
<dbReference type="GO" id="GO:0003723">
    <property type="term" value="F:RNA binding"/>
    <property type="evidence" value="ECO:0007669"/>
    <property type="project" value="UniProtKB-KW"/>
</dbReference>
<evidence type="ECO:0000256" key="1">
    <source>
        <dbReference type="ARBA" id="ARBA00000073"/>
    </source>
</evidence>
<dbReference type="Proteomes" id="UP000287756">
    <property type="component" value="Chromosome"/>
</dbReference>
<evidence type="ECO:0000256" key="2">
    <source>
        <dbReference type="ARBA" id="ARBA00010876"/>
    </source>
</evidence>
<comment type="similarity">
    <text evidence="2 5">Belongs to the pseudouridine synthase RluA family.</text>
</comment>
<evidence type="ECO:0000256" key="4">
    <source>
        <dbReference type="PROSITE-ProRule" id="PRU00182"/>
    </source>
</evidence>
<dbReference type="PANTHER" id="PTHR21600:SF35">
    <property type="entry name" value="PSEUDOURIDINE SYNTHASE"/>
    <property type="match status" value="1"/>
</dbReference>
<dbReference type="GO" id="GO:0000455">
    <property type="term" value="P:enzyme-directed rRNA pseudouridine synthesis"/>
    <property type="evidence" value="ECO:0007669"/>
    <property type="project" value="TreeGrafter"/>
</dbReference>
<dbReference type="Gene3D" id="3.30.2350.10">
    <property type="entry name" value="Pseudouridine synthase"/>
    <property type="match status" value="1"/>
</dbReference>
<evidence type="ECO:0000313" key="8">
    <source>
        <dbReference type="Proteomes" id="UP000287756"/>
    </source>
</evidence>
<dbReference type="InterPro" id="IPR006224">
    <property type="entry name" value="PsdUridine_synth_RluA-like_CS"/>
</dbReference>
<dbReference type="InterPro" id="IPR006145">
    <property type="entry name" value="PsdUridine_synth_RsuA/RluA"/>
</dbReference>
<dbReference type="AlphaFoldDB" id="A0A410MAB4"/>
<evidence type="ECO:0000256" key="3">
    <source>
        <dbReference type="PIRSR" id="PIRSR606225-1"/>
    </source>
</evidence>
<dbReference type="SUPFAM" id="SSF55120">
    <property type="entry name" value="Pseudouridine synthase"/>
    <property type="match status" value="1"/>
</dbReference>
<comment type="function">
    <text evidence="5">Responsible for synthesis of pseudouridine from uracil.</text>
</comment>
<dbReference type="RefSeq" id="WP_128526815.1">
    <property type="nucleotide sequence ID" value="NZ_CANLVY010000003.1"/>
</dbReference>
<dbReference type="GO" id="GO:0009982">
    <property type="term" value="F:pseudouridine synthase activity"/>
    <property type="evidence" value="ECO:0007669"/>
    <property type="project" value="InterPro"/>
</dbReference>
<feature type="domain" description="Pseudouridine synthase RsuA/RluA-like" evidence="6">
    <location>
        <begin position="92"/>
        <end position="240"/>
    </location>
</feature>
<evidence type="ECO:0000256" key="5">
    <source>
        <dbReference type="RuleBase" id="RU362028"/>
    </source>
</evidence>
<sequence>MTTLTEARKTWRVSHAFHGRSIKDFLLEVAEFSRQIYKKVRMGGQVLVNGEECELRDLLRAGDLLTVIFPEEERGRIDPAEGPLAIVYEDEDVLVVDKPSGLPAVPPFDHSTPSLASYLLHYYVQRKYPFTVHIVTRLDRDTSGLMLVAKHTYSHMLLTKELKKVERRYQAIVEGNMELEKGKIDEPIAREVDSIIKRKVAEDGRPSQTLFQIEKQLKDYTWIRLQLLTGRTHQVRVHMSYLDHPLAGDTLYGGKEVEGIAGQALHCDQLHFFHPWTKKRMTIVSDPPAAWNVFSEIKA</sequence>
<dbReference type="EC" id="5.4.99.-" evidence="5"/>
<dbReference type="NCBIfam" id="TIGR00005">
    <property type="entry name" value="rluA_subfam"/>
    <property type="match status" value="1"/>
</dbReference>
<keyword evidence="4" id="KW-0694">RNA-binding</keyword>
<comment type="catalytic activity">
    <reaction evidence="1 5">
        <text>a uridine in RNA = a pseudouridine in RNA</text>
        <dbReference type="Rhea" id="RHEA:48348"/>
        <dbReference type="Rhea" id="RHEA-COMP:12068"/>
        <dbReference type="Rhea" id="RHEA-COMP:12069"/>
        <dbReference type="ChEBI" id="CHEBI:65314"/>
        <dbReference type="ChEBI" id="CHEBI:65315"/>
    </reaction>
</comment>
<reference evidence="7 8" key="1">
    <citation type="submission" date="2018-01" db="EMBL/GenBank/DDBJ databases">
        <title>The whole genome sequencing and assembly of Halobacillus litoralis ERB031 strain.</title>
        <authorList>
            <person name="Lee S.-J."/>
            <person name="Park M.-K."/>
            <person name="Kim J.-Y."/>
            <person name="Lee Y.-J."/>
            <person name="Yi H."/>
            <person name="Bahn Y.-S."/>
            <person name="Kim J.F."/>
            <person name="Lee D.-W."/>
        </authorList>
    </citation>
    <scope>NUCLEOTIDE SEQUENCE [LARGE SCALE GENOMIC DNA]</scope>
    <source>
        <strain evidence="7 8">ERB 031</strain>
    </source>
</reference>
<dbReference type="OrthoDB" id="9807829at2"/>
<keyword evidence="5" id="KW-0413">Isomerase</keyword>
<dbReference type="InterPro" id="IPR006225">
    <property type="entry name" value="PsdUridine_synth_RluC/D"/>
</dbReference>
<dbReference type="PANTHER" id="PTHR21600">
    <property type="entry name" value="MITOCHONDRIAL RNA PSEUDOURIDINE SYNTHASE"/>
    <property type="match status" value="1"/>
</dbReference>
<dbReference type="Pfam" id="PF00849">
    <property type="entry name" value="PseudoU_synth_2"/>
    <property type="match status" value="1"/>
</dbReference>
<evidence type="ECO:0000259" key="6">
    <source>
        <dbReference type="Pfam" id="PF00849"/>
    </source>
</evidence>
<dbReference type="GO" id="GO:0140098">
    <property type="term" value="F:catalytic activity, acting on RNA"/>
    <property type="evidence" value="ECO:0007669"/>
    <property type="project" value="UniProtKB-ARBA"/>
</dbReference>
<dbReference type="EMBL" id="CP026118">
    <property type="protein sequence ID" value="QAS51606.1"/>
    <property type="molecule type" value="Genomic_DNA"/>
</dbReference>
<evidence type="ECO:0000313" key="7">
    <source>
        <dbReference type="EMBL" id="QAS51606.1"/>
    </source>
</evidence>
<proteinExistence type="inferred from homology"/>
<dbReference type="PROSITE" id="PS01129">
    <property type="entry name" value="PSI_RLU"/>
    <property type="match status" value="1"/>
</dbReference>
<name>A0A410MAB4_9BACI</name>